<gene>
    <name evidence="1" type="ORF">P5X59_12245</name>
</gene>
<organism evidence="1 2">
    <name type="scientific">Staphylococcus cohnii</name>
    <dbReference type="NCBI Taxonomy" id="29382"/>
    <lineage>
        <taxon>Bacteria</taxon>
        <taxon>Bacillati</taxon>
        <taxon>Bacillota</taxon>
        <taxon>Bacilli</taxon>
        <taxon>Bacillales</taxon>
        <taxon>Staphylococcaceae</taxon>
        <taxon>Staphylococcus</taxon>
        <taxon>Staphylococcus cohnii species complex</taxon>
    </lineage>
</organism>
<evidence type="ECO:0000313" key="2">
    <source>
        <dbReference type="Proteomes" id="UP001159200"/>
    </source>
</evidence>
<reference evidence="1 2" key="1">
    <citation type="submission" date="2023-03" db="EMBL/GenBank/DDBJ databases">
        <title>Bacterial isolates from washroom surfaces on a university campus.</title>
        <authorList>
            <person name="Holman D.B."/>
            <person name="Gzyl K.E."/>
            <person name="Taheri A.E."/>
        </authorList>
    </citation>
    <scope>NUCLEOTIDE SEQUENCE [LARGE SCALE GENOMIC DNA]</scope>
    <source>
        <strain evidence="1 2">RD01</strain>
    </source>
</reference>
<protein>
    <submittedName>
        <fullName evidence="1">Uncharacterized protein</fullName>
    </submittedName>
</protein>
<accession>A0ABT6J2S2</accession>
<evidence type="ECO:0000313" key="1">
    <source>
        <dbReference type="EMBL" id="MDH5159047.1"/>
    </source>
</evidence>
<name>A0ABT6J2S2_9STAP</name>
<dbReference type="Proteomes" id="UP001159200">
    <property type="component" value="Unassembled WGS sequence"/>
</dbReference>
<sequence>MISYEKFDQLDFYGFVLFADEVRTFDGKIYRIKGVRGQRIDKKRFDQVERQNLEHLSQIMYQAKTIKSDKHGLIGYRKKRYQQIKCVKQLTISA</sequence>
<proteinExistence type="predicted"/>
<keyword evidence="2" id="KW-1185">Reference proteome</keyword>
<comment type="caution">
    <text evidence="1">The sequence shown here is derived from an EMBL/GenBank/DDBJ whole genome shotgun (WGS) entry which is preliminary data.</text>
</comment>
<dbReference type="EMBL" id="JAROYR010000026">
    <property type="protein sequence ID" value="MDH5159047.1"/>
    <property type="molecule type" value="Genomic_DNA"/>
</dbReference>
<dbReference type="RefSeq" id="WP_031770348.1">
    <property type="nucleotide sequence ID" value="NZ_JAROYJ010000013.1"/>
</dbReference>